<dbReference type="RefSeq" id="XP_043169336.1">
    <property type="nucleotide sequence ID" value="XM_043313401.1"/>
</dbReference>
<dbReference type="GeneID" id="67017597"/>
<dbReference type="InterPro" id="IPR011009">
    <property type="entry name" value="Kinase-like_dom_sf"/>
</dbReference>
<proteinExistence type="predicted"/>
<dbReference type="SUPFAM" id="SSF56112">
    <property type="entry name" value="Protein kinase-like (PK-like)"/>
    <property type="match status" value="1"/>
</dbReference>
<dbReference type="InterPro" id="IPR000719">
    <property type="entry name" value="Prot_kinase_dom"/>
</dbReference>
<organism evidence="2 3">
    <name type="scientific">Alternaria atra</name>
    <dbReference type="NCBI Taxonomy" id="119953"/>
    <lineage>
        <taxon>Eukaryota</taxon>
        <taxon>Fungi</taxon>
        <taxon>Dikarya</taxon>
        <taxon>Ascomycota</taxon>
        <taxon>Pezizomycotina</taxon>
        <taxon>Dothideomycetes</taxon>
        <taxon>Pleosporomycetidae</taxon>
        <taxon>Pleosporales</taxon>
        <taxon>Pleosporineae</taxon>
        <taxon>Pleosporaceae</taxon>
        <taxon>Alternaria</taxon>
        <taxon>Alternaria sect. Ulocladioides</taxon>
    </lineage>
</organism>
<dbReference type="PANTHER" id="PTHR37542:SF1">
    <property type="entry name" value="PRION-INHIBITION AND PROPAGATION HELO DOMAIN-CONTAINING PROTEIN"/>
    <property type="match status" value="1"/>
</dbReference>
<dbReference type="AlphaFoldDB" id="A0A8J2I2L3"/>
<dbReference type="Proteomes" id="UP000676310">
    <property type="component" value="Unassembled WGS sequence"/>
</dbReference>
<dbReference type="EMBL" id="CAJRGZ010000019">
    <property type="protein sequence ID" value="CAG5160286.1"/>
    <property type="molecule type" value="Genomic_DNA"/>
</dbReference>
<protein>
    <recommendedName>
        <fullName evidence="1">Protein kinase domain-containing protein</fullName>
    </recommendedName>
</protein>
<evidence type="ECO:0000259" key="1">
    <source>
        <dbReference type="PROSITE" id="PS50011"/>
    </source>
</evidence>
<dbReference type="PROSITE" id="PS50011">
    <property type="entry name" value="PROTEIN_KINASE_DOM"/>
    <property type="match status" value="1"/>
</dbReference>
<dbReference type="Gene3D" id="1.10.510.10">
    <property type="entry name" value="Transferase(Phosphotransferase) domain 1"/>
    <property type="match status" value="1"/>
</dbReference>
<evidence type="ECO:0000313" key="2">
    <source>
        <dbReference type="EMBL" id="CAG5160286.1"/>
    </source>
</evidence>
<dbReference type="GO" id="GO:0004672">
    <property type="term" value="F:protein kinase activity"/>
    <property type="evidence" value="ECO:0007669"/>
    <property type="project" value="InterPro"/>
</dbReference>
<sequence>MSAELVLAVLPIIELCRKYIKEGRQLCSALKHANTEISERLVQLDVNWVRFESQLNFFQRIQHVMEDEHREVYGQTLHVLQSKLDIVVSLLRSVIKPQPESEDGALPPTHKVVRWKFAGKRNSLDEAIEDVEKWQRLADQSWFLLLRIADTQVDQALATDGSANEPSTGTAMPETIAIRAGLQQVDDLSQGSSVVEHITLRSSDLKKMTIQEVPFCDGIAVATKAHSDGSASRYILNHIQCEPGANPQILKRNVRDLVRKLQADKPYTFGLLKCKGFVAESVSVGFGEHLSLTLVFREPPTSHNPRSLRETLLNTPTSTSTTRRLEIARGLARSIGYVHTFGFVHKNIRPESVLIFDHTDGQGISAFLVGFENFRRDQGWTQRRGDDAPDKNLYRHASRRGFDPRDDYEMRHDIYSLGVCLLEIGLWGSFVEYDPNTATRSLSQLLTTLSGKGKEIASTPLWEQAKDHLTTLTRDRLPGSMGDRYADIVETCLTCLDPGNVDFGDDKAFEDENGVLVGARYIEKVLLRLSRLTM</sequence>
<name>A0A8J2I2L3_9PLEO</name>
<comment type="caution">
    <text evidence="2">The sequence shown here is derived from an EMBL/GenBank/DDBJ whole genome shotgun (WGS) entry which is preliminary data.</text>
</comment>
<dbReference type="PANTHER" id="PTHR37542">
    <property type="entry name" value="HELO DOMAIN-CONTAINING PROTEIN-RELATED"/>
    <property type="match status" value="1"/>
</dbReference>
<accession>A0A8J2I2L3</accession>
<reference evidence="2" key="1">
    <citation type="submission" date="2021-05" db="EMBL/GenBank/DDBJ databases">
        <authorList>
            <person name="Stam R."/>
        </authorList>
    </citation>
    <scope>NUCLEOTIDE SEQUENCE</scope>
    <source>
        <strain evidence="2">CS162</strain>
    </source>
</reference>
<evidence type="ECO:0000313" key="3">
    <source>
        <dbReference type="Proteomes" id="UP000676310"/>
    </source>
</evidence>
<dbReference type="GO" id="GO:0005524">
    <property type="term" value="F:ATP binding"/>
    <property type="evidence" value="ECO:0007669"/>
    <property type="project" value="InterPro"/>
</dbReference>
<dbReference type="OrthoDB" id="1911848at2759"/>
<feature type="domain" description="Protein kinase" evidence="1">
    <location>
        <begin position="182"/>
        <end position="534"/>
    </location>
</feature>
<keyword evidence="3" id="KW-1185">Reference proteome</keyword>
<gene>
    <name evidence="2" type="ORF">ALTATR162_LOCUS5781</name>
</gene>